<keyword evidence="1" id="KW-0732">Signal</keyword>
<evidence type="ECO:0000313" key="3">
    <source>
        <dbReference type="Proteomes" id="UP000276776"/>
    </source>
</evidence>
<evidence type="ECO:0000313" key="2">
    <source>
        <dbReference type="EMBL" id="VDN08109.1"/>
    </source>
</evidence>
<dbReference type="EMBL" id="UYYF01005101">
    <property type="protein sequence ID" value="VDN08109.1"/>
    <property type="molecule type" value="Genomic_DNA"/>
</dbReference>
<evidence type="ECO:0000313" key="4">
    <source>
        <dbReference type="WBParaSite" id="TCLT_0001043101-mRNA-1"/>
    </source>
</evidence>
<proteinExistence type="predicted"/>
<dbReference type="Proteomes" id="UP000276776">
    <property type="component" value="Unassembled WGS sequence"/>
</dbReference>
<accession>A0A0N5DB69</accession>
<dbReference type="AlphaFoldDB" id="A0A0N5DB69"/>
<feature type="chain" id="PRO_5043126791" evidence="1">
    <location>
        <begin position="26"/>
        <end position="80"/>
    </location>
</feature>
<reference evidence="2 3" key="2">
    <citation type="submission" date="2018-11" db="EMBL/GenBank/DDBJ databases">
        <authorList>
            <consortium name="Pathogen Informatics"/>
        </authorList>
    </citation>
    <scope>NUCLEOTIDE SEQUENCE [LARGE SCALE GENOMIC DNA]</scope>
</reference>
<feature type="signal peptide" evidence="1">
    <location>
        <begin position="1"/>
        <end position="25"/>
    </location>
</feature>
<reference evidence="4" key="1">
    <citation type="submission" date="2017-02" db="UniProtKB">
        <authorList>
            <consortium name="WormBaseParasite"/>
        </authorList>
    </citation>
    <scope>IDENTIFICATION</scope>
</reference>
<gene>
    <name evidence="2" type="ORF">TCLT_LOCUS10420</name>
</gene>
<dbReference type="WBParaSite" id="TCLT_0001043101-mRNA-1">
    <property type="protein sequence ID" value="TCLT_0001043101-mRNA-1"/>
    <property type="gene ID" value="TCLT_0001043101"/>
</dbReference>
<evidence type="ECO:0000256" key="1">
    <source>
        <dbReference type="SAM" id="SignalP"/>
    </source>
</evidence>
<protein>
    <submittedName>
        <fullName evidence="2 4">Uncharacterized protein</fullName>
    </submittedName>
</protein>
<keyword evidence="3" id="KW-1185">Reference proteome</keyword>
<organism evidence="4">
    <name type="scientific">Thelazia callipaeda</name>
    <name type="common">Oriental eyeworm</name>
    <name type="synonym">Parasitic nematode</name>
    <dbReference type="NCBI Taxonomy" id="103827"/>
    <lineage>
        <taxon>Eukaryota</taxon>
        <taxon>Metazoa</taxon>
        <taxon>Ecdysozoa</taxon>
        <taxon>Nematoda</taxon>
        <taxon>Chromadorea</taxon>
        <taxon>Rhabditida</taxon>
        <taxon>Spirurina</taxon>
        <taxon>Spiruromorpha</taxon>
        <taxon>Thelazioidea</taxon>
        <taxon>Thelaziidae</taxon>
        <taxon>Thelazia</taxon>
    </lineage>
</organism>
<sequence length="80" mass="8814">MNSLLRYRLCAVLIILLLTTENVAGNEGRKDQINTHRSKRQFFGIGNFMGFGSPIFSLGWGYFGGFGGPMGFGSPFGFWG</sequence>
<name>A0A0N5DB69_THECL</name>